<dbReference type="AlphaFoldDB" id="A0A8T0N1S1"/>
<dbReference type="PANTHER" id="PTHR33044">
    <property type="entry name" value="BIFUNCTIONAL INHIBITOR/LIPID-TRANSFER PROTEIN/SEED STORAGE 2S ALBUMIN SUPERFAMILY PROTEIN-RELATED"/>
    <property type="match status" value="1"/>
</dbReference>
<proteinExistence type="inferred from homology"/>
<dbReference type="Gene3D" id="1.10.110.10">
    <property type="entry name" value="Plant lipid-transfer and hydrophobic proteins"/>
    <property type="match status" value="1"/>
</dbReference>
<dbReference type="InterPro" id="IPR043325">
    <property type="entry name" value="LTSS"/>
</dbReference>
<feature type="compositionally biased region" description="Low complexity" evidence="5">
    <location>
        <begin position="1"/>
        <end position="12"/>
    </location>
</feature>
<evidence type="ECO:0000313" key="7">
    <source>
        <dbReference type="EMBL" id="KAG2542813.1"/>
    </source>
</evidence>
<sequence length="196" mass="19480">MPAGPRARGAFSSRRRARLRRHGRAGAGASAGGGLHGRAGEPRGVPELRAGGEHGGDARPDLLLGAPDVVRGEVACLCQVFQGGQNLGISLNMTKALQLPAACKVKTPPVSKCHVSVPGVPSASPVLAPSAGAPFFSQSPLSPAPSGSPVAAGTGIATSTPAPSPARSGAASLPASWQSFFTMAAAASALLVYCIF</sequence>
<dbReference type="InterPro" id="IPR036312">
    <property type="entry name" value="Bifun_inhib/LTP/seed_sf"/>
</dbReference>
<accession>A0A8T0N1S1</accession>
<comment type="similarity">
    <text evidence="1">Belongs to the plant LTP family.</text>
</comment>
<dbReference type="CDD" id="cd00010">
    <property type="entry name" value="AAI_LTSS"/>
    <property type="match status" value="1"/>
</dbReference>
<protein>
    <recommendedName>
        <fullName evidence="6">Bifunctional inhibitor/plant lipid transfer protein/seed storage helical domain-containing protein</fullName>
    </recommendedName>
</protein>
<organism evidence="7 8">
    <name type="scientific">Panicum virgatum</name>
    <name type="common">Blackwell switchgrass</name>
    <dbReference type="NCBI Taxonomy" id="38727"/>
    <lineage>
        <taxon>Eukaryota</taxon>
        <taxon>Viridiplantae</taxon>
        <taxon>Streptophyta</taxon>
        <taxon>Embryophyta</taxon>
        <taxon>Tracheophyta</taxon>
        <taxon>Spermatophyta</taxon>
        <taxon>Magnoliopsida</taxon>
        <taxon>Liliopsida</taxon>
        <taxon>Poales</taxon>
        <taxon>Poaceae</taxon>
        <taxon>PACMAD clade</taxon>
        <taxon>Panicoideae</taxon>
        <taxon>Panicodae</taxon>
        <taxon>Paniceae</taxon>
        <taxon>Panicinae</taxon>
        <taxon>Panicum</taxon>
        <taxon>Panicum sect. Hiantes</taxon>
    </lineage>
</organism>
<reference evidence="7 8" key="1">
    <citation type="submission" date="2020-05" db="EMBL/GenBank/DDBJ databases">
        <title>WGS assembly of Panicum virgatum.</title>
        <authorList>
            <person name="Lovell J.T."/>
            <person name="Jenkins J."/>
            <person name="Shu S."/>
            <person name="Juenger T.E."/>
            <person name="Schmutz J."/>
        </authorList>
    </citation>
    <scope>NUCLEOTIDE SEQUENCE [LARGE SCALE GENOMIC DNA]</scope>
    <source>
        <strain evidence="8">cv. AP13</strain>
    </source>
</reference>
<feature type="compositionally biased region" description="Basic residues" evidence="5">
    <location>
        <begin position="13"/>
        <end position="24"/>
    </location>
</feature>
<keyword evidence="2" id="KW-0732">Signal</keyword>
<evidence type="ECO:0000256" key="2">
    <source>
        <dbReference type="ARBA" id="ARBA00022729"/>
    </source>
</evidence>
<name>A0A8T0N1S1_PANVG</name>
<evidence type="ECO:0000256" key="1">
    <source>
        <dbReference type="ARBA" id="ARBA00009748"/>
    </source>
</evidence>
<feature type="region of interest" description="Disordered" evidence="5">
    <location>
        <begin position="1"/>
        <end position="60"/>
    </location>
</feature>
<dbReference type="SUPFAM" id="SSF47699">
    <property type="entry name" value="Bifunctional inhibitor/lipid-transfer protein/seed storage 2S albumin"/>
    <property type="match status" value="1"/>
</dbReference>
<evidence type="ECO:0000313" key="8">
    <source>
        <dbReference type="Proteomes" id="UP000823388"/>
    </source>
</evidence>
<feature type="domain" description="Bifunctional inhibitor/plant lipid transfer protein/seed storage helical" evidence="6">
    <location>
        <begin position="69"/>
        <end position="113"/>
    </location>
</feature>
<keyword evidence="3" id="KW-1015">Disulfide bond</keyword>
<feature type="compositionally biased region" description="Basic and acidic residues" evidence="5">
    <location>
        <begin position="38"/>
        <end position="60"/>
    </location>
</feature>
<evidence type="ECO:0000256" key="4">
    <source>
        <dbReference type="ARBA" id="ARBA00023180"/>
    </source>
</evidence>
<feature type="compositionally biased region" description="Low complexity" evidence="5">
    <location>
        <begin position="157"/>
        <end position="168"/>
    </location>
</feature>
<feature type="compositionally biased region" description="Gly residues" evidence="5">
    <location>
        <begin position="25"/>
        <end position="37"/>
    </location>
</feature>
<dbReference type="InterPro" id="IPR016140">
    <property type="entry name" value="Bifunc_inhib/LTP/seed_store"/>
</dbReference>
<evidence type="ECO:0000256" key="5">
    <source>
        <dbReference type="SAM" id="MobiDB-lite"/>
    </source>
</evidence>
<gene>
    <name evidence="7" type="ORF">PVAP13_9NG820800</name>
</gene>
<evidence type="ECO:0000256" key="3">
    <source>
        <dbReference type="ARBA" id="ARBA00023157"/>
    </source>
</evidence>
<keyword evidence="4" id="KW-0325">Glycoprotein</keyword>
<feature type="region of interest" description="Disordered" evidence="5">
    <location>
        <begin position="146"/>
        <end position="168"/>
    </location>
</feature>
<dbReference type="Proteomes" id="UP000823388">
    <property type="component" value="Chromosome 9N"/>
</dbReference>
<evidence type="ECO:0000259" key="6">
    <source>
        <dbReference type="Pfam" id="PF14368"/>
    </source>
</evidence>
<dbReference type="Pfam" id="PF14368">
    <property type="entry name" value="LTP_2"/>
    <property type="match status" value="1"/>
</dbReference>
<keyword evidence="8" id="KW-1185">Reference proteome</keyword>
<dbReference type="EMBL" id="CM029054">
    <property type="protein sequence ID" value="KAG2542813.1"/>
    <property type="molecule type" value="Genomic_DNA"/>
</dbReference>
<comment type="caution">
    <text evidence="7">The sequence shown here is derived from an EMBL/GenBank/DDBJ whole genome shotgun (WGS) entry which is preliminary data.</text>
</comment>